<organism evidence="5 6">
    <name type="scientific">Rathayibacter rubneri</name>
    <dbReference type="NCBI Taxonomy" id="2950106"/>
    <lineage>
        <taxon>Bacteria</taxon>
        <taxon>Bacillati</taxon>
        <taxon>Actinomycetota</taxon>
        <taxon>Actinomycetes</taxon>
        <taxon>Micrococcales</taxon>
        <taxon>Microbacteriaceae</taxon>
        <taxon>Rathayibacter</taxon>
    </lineage>
</organism>
<evidence type="ECO:0000313" key="6">
    <source>
        <dbReference type="Proteomes" id="UP001155240"/>
    </source>
</evidence>
<name>A0A9X2DZE8_9MICO</name>
<keyword evidence="3" id="KW-0804">Transcription</keyword>
<dbReference type="AlphaFoldDB" id="A0A9X2DZE8"/>
<dbReference type="Pfam" id="PF12833">
    <property type="entry name" value="HTH_18"/>
    <property type="match status" value="1"/>
</dbReference>
<protein>
    <submittedName>
        <fullName evidence="5">AraC family transcriptional regulator</fullName>
    </submittedName>
</protein>
<dbReference type="GO" id="GO:0043565">
    <property type="term" value="F:sequence-specific DNA binding"/>
    <property type="evidence" value="ECO:0007669"/>
    <property type="project" value="InterPro"/>
</dbReference>
<evidence type="ECO:0000256" key="2">
    <source>
        <dbReference type="ARBA" id="ARBA00023125"/>
    </source>
</evidence>
<reference evidence="5" key="1">
    <citation type="submission" date="2022-06" db="EMBL/GenBank/DDBJ databases">
        <title>Whole genome shotgun sequencing (WGS) of Rathayibacter sp. ZW T2_19, isolated from stored onions (Allium cepa).</title>
        <authorList>
            <person name="Stoll D.A."/>
            <person name="Huch M."/>
        </authorList>
    </citation>
    <scope>NUCLEOTIDE SEQUENCE</scope>
    <source>
        <strain evidence="5">ZW T2_19</strain>
    </source>
</reference>
<evidence type="ECO:0000256" key="1">
    <source>
        <dbReference type="ARBA" id="ARBA00023015"/>
    </source>
</evidence>
<dbReference type="Gene3D" id="1.10.10.60">
    <property type="entry name" value="Homeodomain-like"/>
    <property type="match status" value="2"/>
</dbReference>
<dbReference type="PROSITE" id="PS01124">
    <property type="entry name" value="HTH_ARAC_FAMILY_2"/>
    <property type="match status" value="1"/>
</dbReference>
<dbReference type="RefSeq" id="WP_251947167.1">
    <property type="nucleotide sequence ID" value="NZ_JAMRYM010000084.1"/>
</dbReference>
<dbReference type="PANTHER" id="PTHR46796">
    <property type="entry name" value="HTH-TYPE TRANSCRIPTIONAL ACTIVATOR RHAS-RELATED"/>
    <property type="match status" value="1"/>
</dbReference>
<dbReference type="InterPro" id="IPR050204">
    <property type="entry name" value="AraC_XylS_family_regulators"/>
</dbReference>
<dbReference type="PRINTS" id="PR00032">
    <property type="entry name" value="HTHARAC"/>
</dbReference>
<comment type="caution">
    <text evidence="5">The sequence shown here is derived from an EMBL/GenBank/DDBJ whole genome shotgun (WGS) entry which is preliminary data.</text>
</comment>
<sequence>MDPLDHFLAGPRASRAFALLMRMGAPWGVEVRDGAALTLVAVTEGTARIDGRLLRAGDVALVTGADPYVVTDAAGSGTSVVIEPGQVCRSLDGRDLTDELRHGVRRWGNAADGETTLLVGAYDRADDVGGLVLRVLPRLAVVPSGDEGVVPLLVRELDKSGAAGQIVVDRLLDVLLVATIRRWAAESDADAWLACSDPVVVAALELLHAEPAAPWTVAGLARRVAVSRASLAARFREGTGAPPMTYLTRWRLTLAGDLLLDPGVTIAAVARSVGYEDPFAFSSAFKRHAGVTPSEFRRRPRLG</sequence>
<dbReference type="InterPro" id="IPR018060">
    <property type="entry name" value="HTH_AraC"/>
</dbReference>
<dbReference type="InterPro" id="IPR020449">
    <property type="entry name" value="Tscrpt_reg_AraC-type_HTH"/>
</dbReference>
<proteinExistence type="predicted"/>
<evidence type="ECO:0000313" key="5">
    <source>
        <dbReference type="EMBL" id="MCM6763792.1"/>
    </source>
</evidence>
<dbReference type="SUPFAM" id="SSF46689">
    <property type="entry name" value="Homeodomain-like"/>
    <property type="match status" value="2"/>
</dbReference>
<dbReference type="InterPro" id="IPR009057">
    <property type="entry name" value="Homeodomain-like_sf"/>
</dbReference>
<dbReference type="PANTHER" id="PTHR46796:SF13">
    <property type="entry name" value="HTH-TYPE TRANSCRIPTIONAL ACTIVATOR RHAS"/>
    <property type="match status" value="1"/>
</dbReference>
<dbReference type="GO" id="GO:0003700">
    <property type="term" value="F:DNA-binding transcription factor activity"/>
    <property type="evidence" value="ECO:0007669"/>
    <property type="project" value="InterPro"/>
</dbReference>
<evidence type="ECO:0000256" key="3">
    <source>
        <dbReference type="ARBA" id="ARBA00023163"/>
    </source>
</evidence>
<dbReference type="Proteomes" id="UP001155240">
    <property type="component" value="Unassembled WGS sequence"/>
</dbReference>
<keyword evidence="1" id="KW-0805">Transcription regulation</keyword>
<keyword evidence="6" id="KW-1185">Reference proteome</keyword>
<keyword evidence="2" id="KW-0238">DNA-binding</keyword>
<dbReference type="SMART" id="SM00342">
    <property type="entry name" value="HTH_ARAC"/>
    <property type="match status" value="1"/>
</dbReference>
<dbReference type="InterPro" id="IPR032783">
    <property type="entry name" value="AraC_lig"/>
</dbReference>
<dbReference type="Pfam" id="PF12852">
    <property type="entry name" value="Cupin_6"/>
    <property type="match status" value="1"/>
</dbReference>
<dbReference type="EMBL" id="JAMRYM010000084">
    <property type="protein sequence ID" value="MCM6763792.1"/>
    <property type="molecule type" value="Genomic_DNA"/>
</dbReference>
<evidence type="ECO:0000259" key="4">
    <source>
        <dbReference type="PROSITE" id="PS01124"/>
    </source>
</evidence>
<accession>A0A9X2DZE8</accession>
<feature type="domain" description="HTH araC/xylS-type" evidence="4">
    <location>
        <begin position="201"/>
        <end position="299"/>
    </location>
</feature>
<gene>
    <name evidence="5" type="ORF">NB037_15340</name>
</gene>